<evidence type="ECO:0000313" key="1">
    <source>
        <dbReference type="EMBL" id="TOZ02349.1"/>
    </source>
</evidence>
<dbReference type="AlphaFoldDB" id="A0AAJ5FGH1"/>
<evidence type="ECO:0008006" key="3">
    <source>
        <dbReference type="Google" id="ProtNLM"/>
    </source>
</evidence>
<organism evidence="1 2">
    <name type="scientific">Levilactobacillus brevis</name>
    <name type="common">Lactobacillus brevis</name>
    <dbReference type="NCBI Taxonomy" id="1580"/>
    <lineage>
        <taxon>Bacteria</taxon>
        <taxon>Bacillati</taxon>
        <taxon>Bacillota</taxon>
        <taxon>Bacilli</taxon>
        <taxon>Lactobacillales</taxon>
        <taxon>Lactobacillaceae</taxon>
        <taxon>Levilactobacillus</taxon>
    </lineage>
</organism>
<protein>
    <recommendedName>
        <fullName evidence="3">Nitroreductase domain-containing protein</fullName>
    </recommendedName>
</protein>
<dbReference type="RefSeq" id="WP_110139676.1">
    <property type="nucleotide sequence ID" value="NZ_CP021456.1"/>
</dbReference>
<evidence type="ECO:0000313" key="2">
    <source>
        <dbReference type="Proteomes" id="UP000785759"/>
    </source>
</evidence>
<gene>
    <name evidence="1" type="ORF">DIS17_10730</name>
</gene>
<dbReference type="GO" id="GO:0016491">
    <property type="term" value="F:oxidoreductase activity"/>
    <property type="evidence" value="ECO:0007669"/>
    <property type="project" value="InterPro"/>
</dbReference>
<name>A0AAJ5FGH1_LEVBR</name>
<reference evidence="1" key="1">
    <citation type="submission" date="2018-05" db="EMBL/GenBank/DDBJ databases">
        <title>Genome Comparison of Lactic Acid Bacteria Isolated from non-Wheat Sourdough.</title>
        <authorList>
            <person name="Rice T."/>
            <person name="Axel C."/>
            <person name="Lynch K.M."/>
            <person name="Benz C."/>
            <person name="Arendt E.K."/>
            <person name="Coffey A."/>
        </authorList>
    </citation>
    <scope>NUCLEOTIDE SEQUENCE</scope>
    <source>
        <strain evidence="1">TR055</strain>
    </source>
</reference>
<dbReference type="InterPro" id="IPR000415">
    <property type="entry name" value="Nitroreductase-like"/>
</dbReference>
<accession>A0AAJ5FGH1</accession>
<comment type="caution">
    <text evidence="1">The sequence shown here is derived from an EMBL/GenBank/DDBJ whole genome shotgun (WGS) entry which is preliminary data.</text>
</comment>
<dbReference type="Proteomes" id="UP000785759">
    <property type="component" value="Unassembled WGS sequence"/>
</dbReference>
<dbReference type="EMBL" id="QFDK01000013">
    <property type="protein sequence ID" value="TOZ02349.1"/>
    <property type="molecule type" value="Genomic_DNA"/>
</dbReference>
<dbReference type="Gene3D" id="3.40.109.10">
    <property type="entry name" value="NADH Oxidase"/>
    <property type="match status" value="1"/>
</dbReference>
<proteinExistence type="predicted"/>
<sequence>MKEKNIKPQLDMFKLKTIKVSLTEFNKLKNEEISDVHEDIGSENICFQDRRSFRGDLKSITNVELQKFIKAISRTSSYHPIPFAGNIAPYVIIVLNDNHFSAYNVSGEKVSLPKSEALSHLRNEIIRKDICGSGGTYLFVSLIMNALTEKYVDQDLLLKMVDVGCLLQSMSLLASWKGLRGCIHFFQKDPKIIEFPNELVLPISLYRVGTVQVKS</sequence>